<protein>
    <submittedName>
        <fullName evidence="1">Uncharacterized protein</fullName>
    </submittedName>
</protein>
<organism evidence="1 2">
    <name type="scientific">Trifolium pratense</name>
    <name type="common">Red clover</name>
    <dbReference type="NCBI Taxonomy" id="57577"/>
    <lineage>
        <taxon>Eukaryota</taxon>
        <taxon>Viridiplantae</taxon>
        <taxon>Streptophyta</taxon>
        <taxon>Embryophyta</taxon>
        <taxon>Tracheophyta</taxon>
        <taxon>Spermatophyta</taxon>
        <taxon>Magnoliopsida</taxon>
        <taxon>eudicotyledons</taxon>
        <taxon>Gunneridae</taxon>
        <taxon>Pentapetalae</taxon>
        <taxon>rosids</taxon>
        <taxon>fabids</taxon>
        <taxon>Fabales</taxon>
        <taxon>Fabaceae</taxon>
        <taxon>Papilionoideae</taxon>
        <taxon>50 kb inversion clade</taxon>
        <taxon>NPAAA clade</taxon>
        <taxon>Hologalegina</taxon>
        <taxon>IRL clade</taxon>
        <taxon>Trifolieae</taxon>
        <taxon>Trifolium</taxon>
    </lineage>
</organism>
<dbReference type="AlphaFoldDB" id="A0A2K3N175"/>
<comment type="caution">
    <text evidence="1">The sequence shown here is derived from an EMBL/GenBank/DDBJ whole genome shotgun (WGS) entry which is preliminary data.</text>
</comment>
<gene>
    <name evidence="1" type="ORF">L195_g019977</name>
</gene>
<proteinExistence type="predicted"/>
<evidence type="ECO:0000313" key="1">
    <source>
        <dbReference type="EMBL" id="PNX96764.1"/>
    </source>
</evidence>
<evidence type="ECO:0000313" key="2">
    <source>
        <dbReference type="Proteomes" id="UP000236291"/>
    </source>
</evidence>
<reference evidence="1 2" key="2">
    <citation type="journal article" date="2017" name="Front. Plant Sci.">
        <title>Gene Classification and Mining of Molecular Markers Useful in Red Clover (Trifolium pratense) Breeding.</title>
        <authorList>
            <person name="Istvanek J."/>
            <person name="Dluhosova J."/>
            <person name="Dluhos P."/>
            <person name="Patkova L."/>
            <person name="Nedelnik J."/>
            <person name="Repkova J."/>
        </authorList>
    </citation>
    <scope>NUCLEOTIDE SEQUENCE [LARGE SCALE GENOMIC DNA]</scope>
    <source>
        <strain evidence="2">cv. Tatra</strain>
        <tissue evidence="1">Young leaves</tissue>
    </source>
</reference>
<sequence>TDKINHLTLVPIGDHKVTTPLFHTSEFYSKVPLSYHNRANRVQCTQECLPTLQRDLKGASCIVTQVLPPGHNSIHWSELLT</sequence>
<dbReference type="EMBL" id="ASHM01014839">
    <property type="protein sequence ID" value="PNX96764.1"/>
    <property type="molecule type" value="Genomic_DNA"/>
</dbReference>
<accession>A0A2K3N175</accession>
<reference evidence="1 2" key="1">
    <citation type="journal article" date="2014" name="Am. J. Bot.">
        <title>Genome assembly and annotation for red clover (Trifolium pratense; Fabaceae).</title>
        <authorList>
            <person name="Istvanek J."/>
            <person name="Jaros M."/>
            <person name="Krenek A."/>
            <person name="Repkova J."/>
        </authorList>
    </citation>
    <scope>NUCLEOTIDE SEQUENCE [LARGE SCALE GENOMIC DNA]</scope>
    <source>
        <strain evidence="2">cv. Tatra</strain>
        <tissue evidence="1">Young leaves</tissue>
    </source>
</reference>
<name>A0A2K3N175_TRIPR</name>
<dbReference type="Proteomes" id="UP000236291">
    <property type="component" value="Unassembled WGS sequence"/>
</dbReference>
<feature type="non-terminal residue" evidence="1">
    <location>
        <position position="1"/>
    </location>
</feature>